<evidence type="ECO:0000256" key="8">
    <source>
        <dbReference type="ARBA" id="ARBA00023004"/>
    </source>
</evidence>
<keyword evidence="11 14" id="KW-0472">Membrane</keyword>
<dbReference type="InterPro" id="IPR010105">
    <property type="entry name" value="TonB_sidphr_rcpt"/>
</dbReference>
<feature type="chain" id="PRO_5005855520" description="Secretin/TonB short N-terminal domain-containing protein" evidence="16">
    <location>
        <begin position="26"/>
        <end position="853"/>
    </location>
</feature>
<proteinExistence type="inferred from homology"/>
<comment type="similarity">
    <text evidence="2 14 15">Belongs to the TonB-dependent receptor family.</text>
</comment>
<evidence type="ECO:0000256" key="10">
    <source>
        <dbReference type="ARBA" id="ARBA00023077"/>
    </source>
</evidence>
<dbReference type="InterPro" id="IPR011662">
    <property type="entry name" value="Secretin/TonB_short_N"/>
</dbReference>
<dbReference type="Gene3D" id="3.55.50.30">
    <property type="match status" value="1"/>
</dbReference>
<dbReference type="InterPro" id="IPR012910">
    <property type="entry name" value="Plug_dom"/>
</dbReference>
<evidence type="ECO:0000259" key="17">
    <source>
        <dbReference type="SMART" id="SM00965"/>
    </source>
</evidence>
<feature type="domain" description="Secretin/TonB short N-terminal" evidence="17">
    <location>
        <begin position="55"/>
        <end position="116"/>
    </location>
</feature>
<dbReference type="Pfam" id="PF07715">
    <property type="entry name" value="Plug"/>
    <property type="match status" value="1"/>
</dbReference>
<dbReference type="Gene3D" id="2.170.130.10">
    <property type="entry name" value="TonB-dependent receptor, plug domain"/>
    <property type="match status" value="1"/>
</dbReference>
<dbReference type="Pfam" id="PF07660">
    <property type="entry name" value="STN"/>
    <property type="match status" value="1"/>
</dbReference>
<dbReference type="SMART" id="SM00965">
    <property type="entry name" value="STN"/>
    <property type="match status" value="1"/>
</dbReference>
<protein>
    <recommendedName>
        <fullName evidence="17">Secretin/TonB short N-terminal domain-containing protein</fullName>
    </recommendedName>
</protein>
<evidence type="ECO:0000256" key="13">
    <source>
        <dbReference type="ARBA" id="ARBA00023237"/>
    </source>
</evidence>
<dbReference type="CDD" id="cd01347">
    <property type="entry name" value="ligand_gated_channel"/>
    <property type="match status" value="1"/>
</dbReference>
<dbReference type="GO" id="GO:0009279">
    <property type="term" value="C:cell outer membrane"/>
    <property type="evidence" value="ECO:0007669"/>
    <property type="project" value="UniProtKB-SubCell"/>
</dbReference>
<evidence type="ECO:0000256" key="11">
    <source>
        <dbReference type="ARBA" id="ARBA00023136"/>
    </source>
</evidence>
<dbReference type="PROSITE" id="PS52016">
    <property type="entry name" value="TONB_DEPENDENT_REC_3"/>
    <property type="match status" value="1"/>
</dbReference>
<evidence type="ECO:0000256" key="3">
    <source>
        <dbReference type="ARBA" id="ARBA00022448"/>
    </source>
</evidence>
<dbReference type="Pfam" id="PF00593">
    <property type="entry name" value="TonB_dep_Rec_b-barrel"/>
    <property type="match status" value="1"/>
</dbReference>
<dbReference type="GO" id="GO:0038023">
    <property type="term" value="F:signaling receptor activity"/>
    <property type="evidence" value="ECO:0007669"/>
    <property type="project" value="InterPro"/>
</dbReference>
<comment type="subcellular location">
    <subcellularLocation>
        <location evidence="1 14">Cell outer membrane</location>
        <topology evidence="1 14">Multi-pass membrane protein</topology>
    </subcellularLocation>
</comment>
<dbReference type="PANTHER" id="PTHR32552">
    <property type="entry name" value="FERRICHROME IRON RECEPTOR-RELATED"/>
    <property type="match status" value="1"/>
</dbReference>
<keyword evidence="8" id="KW-0408">Iron</keyword>
<dbReference type="GO" id="GO:0015891">
    <property type="term" value="P:siderophore transport"/>
    <property type="evidence" value="ECO:0007669"/>
    <property type="project" value="InterPro"/>
</dbReference>
<dbReference type="InterPro" id="IPR036942">
    <property type="entry name" value="Beta-barrel_TonB_sf"/>
</dbReference>
<keyword evidence="4 14" id="KW-1134">Transmembrane beta strand</keyword>
<dbReference type="OrthoDB" id="9760333at2"/>
<evidence type="ECO:0000313" key="18">
    <source>
        <dbReference type="EMBL" id="KPH86256.1"/>
    </source>
</evidence>
<feature type="signal peptide" evidence="16">
    <location>
        <begin position="1"/>
        <end position="25"/>
    </location>
</feature>
<evidence type="ECO:0000256" key="14">
    <source>
        <dbReference type="PROSITE-ProRule" id="PRU01360"/>
    </source>
</evidence>
<evidence type="ECO:0000256" key="12">
    <source>
        <dbReference type="ARBA" id="ARBA00023170"/>
    </source>
</evidence>
<evidence type="ECO:0000256" key="1">
    <source>
        <dbReference type="ARBA" id="ARBA00004571"/>
    </source>
</evidence>
<evidence type="ECO:0000256" key="5">
    <source>
        <dbReference type="ARBA" id="ARBA00022496"/>
    </source>
</evidence>
<dbReference type="NCBIfam" id="TIGR01783">
    <property type="entry name" value="TonB-siderophor"/>
    <property type="match status" value="1"/>
</dbReference>
<keyword evidence="13 14" id="KW-0998">Cell outer membrane</keyword>
<evidence type="ECO:0000256" key="9">
    <source>
        <dbReference type="ARBA" id="ARBA00023065"/>
    </source>
</evidence>
<keyword evidence="3 14" id="KW-0813">Transport</keyword>
<evidence type="ECO:0000256" key="2">
    <source>
        <dbReference type="ARBA" id="ARBA00009810"/>
    </source>
</evidence>
<accession>A0A0N0MEA5</accession>
<reference evidence="18 19" key="1">
    <citation type="submission" date="2015-07" db="EMBL/GenBank/DDBJ databases">
        <title>Draft Genome Sequence of Komagataeibacter intermedius Strain AF2, Isolated from Kombucha Tea.</title>
        <authorList>
            <person name="Santos R.A."/>
            <person name="Berretta A.A."/>
            <person name="Barud H.S."/>
            <person name="Ribeiro S.J."/>
            <person name="Gonzalez-Garcia L.N."/>
            <person name="Zucchi T.D."/>
            <person name="Goldman G.H."/>
            <person name="Riano-Pachon D.M."/>
        </authorList>
    </citation>
    <scope>NUCLEOTIDE SEQUENCE [LARGE SCALE GENOMIC DNA]</scope>
    <source>
        <strain evidence="18 19">AF2</strain>
    </source>
</reference>
<keyword evidence="10 15" id="KW-0798">TonB box</keyword>
<dbReference type="GO" id="GO:0015344">
    <property type="term" value="F:siderophore uptake transmembrane transporter activity"/>
    <property type="evidence" value="ECO:0007669"/>
    <property type="project" value="TreeGrafter"/>
</dbReference>
<gene>
    <name evidence="18" type="ORF">GLUCOINTEAF2_0202871</name>
</gene>
<evidence type="ECO:0000256" key="16">
    <source>
        <dbReference type="SAM" id="SignalP"/>
    </source>
</evidence>
<keyword evidence="6 14" id="KW-0812">Transmembrane</keyword>
<comment type="caution">
    <text evidence="18">The sequence shown here is derived from an EMBL/GenBank/DDBJ whole genome shotgun (WGS) entry which is preliminary data.</text>
</comment>
<evidence type="ECO:0000256" key="7">
    <source>
        <dbReference type="ARBA" id="ARBA00022729"/>
    </source>
</evidence>
<dbReference type="EMBL" id="JUFX02000206">
    <property type="protein sequence ID" value="KPH86256.1"/>
    <property type="molecule type" value="Genomic_DNA"/>
</dbReference>
<name>A0A0N0MEA5_9PROT</name>
<evidence type="ECO:0000256" key="6">
    <source>
        <dbReference type="ARBA" id="ARBA00022692"/>
    </source>
</evidence>
<keyword evidence="7 16" id="KW-0732">Signal</keyword>
<dbReference type="InterPro" id="IPR000531">
    <property type="entry name" value="Beta-barrel_TonB"/>
</dbReference>
<keyword evidence="12" id="KW-0675">Receptor</keyword>
<evidence type="ECO:0000256" key="15">
    <source>
        <dbReference type="RuleBase" id="RU003357"/>
    </source>
</evidence>
<evidence type="ECO:0000256" key="4">
    <source>
        <dbReference type="ARBA" id="ARBA00022452"/>
    </source>
</evidence>
<dbReference type="Gene3D" id="2.40.170.20">
    <property type="entry name" value="TonB-dependent receptor, beta-barrel domain"/>
    <property type="match status" value="1"/>
</dbReference>
<dbReference type="SUPFAM" id="SSF56935">
    <property type="entry name" value="Porins"/>
    <property type="match status" value="1"/>
</dbReference>
<keyword evidence="5" id="KW-0410">Iron transport</keyword>
<dbReference type="Proteomes" id="UP000031553">
    <property type="component" value="Unassembled WGS sequence"/>
</dbReference>
<dbReference type="AlphaFoldDB" id="A0A0N0MEA5"/>
<organism evidence="18 19">
    <name type="scientific">Komagataeibacter intermedius AF2</name>
    <dbReference type="NCBI Taxonomy" id="1458464"/>
    <lineage>
        <taxon>Bacteria</taxon>
        <taxon>Pseudomonadati</taxon>
        <taxon>Pseudomonadota</taxon>
        <taxon>Alphaproteobacteria</taxon>
        <taxon>Acetobacterales</taxon>
        <taxon>Acetobacteraceae</taxon>
        <taxon>Komagataeibacter</taxon>
    </lineage>
</organism>
<dbReference type="PANTHER" id="PTHR32552:SF68">
    <property type="entry name" value="FERRICHROME OUTER MEMBRANE TRANSPORTER_PHAGE RECEPTOR"/>
    <property type="match status" value="1"/>
</dbReference>
<dbReference type="InterPro" id="IPR037066">
    <property type="entry name" value="Plug_dom_sf"/>
</dbReference>
<sequence precursor="true">MHSSGFLRRPIAASVLMLATTTALTSFVPTRARAETAQIQPKFSFDIPAGSLSSALVSFSAQSRIQVTSQAPTLAGHTTPGLHGQFTSSEALARLLQGSGLSYQTLGERAFQIVPAPKAANITLGPVRVGGTFDTHEAAIGPGNGYVATYTQSGTKTDTPLWEIPNSIHVVTKQQILDQQPQNIEEALRYMPGVYGNVGGTSEAGGLTQNVSGADTTGSILMRGFASSQFVDGIMSNSMSAGETAFVERVEAINGPASVMYGQVGAGGLIATRLKQPTDTPIHNVSVGFGNWGRYEATFDVADNINKSGTLQYRIAGIGVTQGTQTDYVNYKRVGVLPSIKWKIDEKTSLTLLGSYMYTPEAGTYWAGYPFVGTETPLNGKYIPRSSNIGNPKSSSPARDAAFEYEFSHKFNDNWEFHQNFRYENSTQTFNQTYGDAEDVTNETWDNSAWYNRSKNMTIGLDSRVIGKVTTGPLRHLLVAGMDFRDRKYDTNYAYDFSSYPVSIFSPSWNFPQPNYSLTGPDDIWSSISRGSFFQEGVYFQDQIKFHRLSVLLGGRQDWVNEHNTFYSGYHYPEIDYSQPMTKGQGGGESPSHFTWRAGLTYNFDFGLTPYFSYATSFVPQPSVTNYAGQQVAPLTGKQFEAGLKYLIPHTDVFLTAAAYHIEENHYAASDNEHEGYERDWGKVVSKGVELSANANITKNLHLTASYSFNDTRFASNGVLAEKIDVYGNSTGYVSVKGKNIGQAPRNMANLFIDYTPPVKSLKGFGFNFGIRYVGFTYADSANSIKVPDFTLFDLGAHYDFANLMPSLKGLRAQLSISNLTDKRYLASCTLGSAPQCQYGQARRLYGNLSYSW</sequence>
<keyword evidence="9" id="KW-0406">Ion transport</keyword>
<dbReference type="InterPro" id="IPR039426">
    <property type="entry name" value="TonB-dep_rcpt-like"/>
</dbReference>
<evidence type="ECO:0000313" key="19">
    <source>
        <dbReference type="Proteomes" id="UP000031553"/>
    </source>
</evidence>